<gene>
    <name evidence="4" type="ORF">REH87_000085</name>
</gene>
<reference evidence="4" key="1">
    <citation type="submission" date="2023-08" db="EMBL/GenBank/DDBJ databases">
        <authorList>
            <consortium name="Clinical and Environmental Microbiology Branch: Whole genome sequencing antimicrobial resistance pathogens in the healthcare setting"/>
        </authorList>
    </citation>
    <scope>NUCLEOTIDE SEQUENCE</scope>
    <source>
        <strain evidence="4">2023CJ-00293</strain>
    </source>
</reference>
<dbReference type="EMBL" id="ABLTIR010000001">
    <property type="protein sequence ID" value="EKZ1925135.1"/>
    <property type="molecule type" value="Genomic_DNA"/>
</dbReference>
<protein>
    <recommendedName>
        <fullName evidence="3">Single-stranded DNA-binding protein</fullName>
    </recommendedName>
</protein>
<dbReference type="InterPro" id="IPR012340">
    <property type="entry name" value="NA-bd_OB-fold"/>
</dbReference>
<keyword evidence="2 4" id="KW-0238">DNA-binding</keyword>
<name>A0AAI9FZ84_STEMA</name>
<evidence type="ECO:0000313" key="5">
    <source>
        <dbReference type="Proteomes" id="UP001225498"/>
    </source>
</evidence>
<proteinExistence type="predicted"/>
<dbReference type="RefSeq" id="WP_049450729.1">
    <property type="nucleotide sequence ID" value="NZ_CP133415.1"/>
</dbReference>
<evidence type="ECO:0000256" key="2">
    <source>
        <dbReference type="ARBA" id="ARBA00023125"/>
    </source>
</evidence>
<sequence length="100" mass="11023">MSIKVTVLKNEIDERGGSFKNDAGENVEYTTRKQKGKLETGGFAYPFDVRLDKGQPGYPEGEYELDVESMIQVNKGVATLSKFTVLRQPQKAAPRVAAQG</sequence>
<dbReference type="Pfam" id="PF02303">
    <property type="entry name" value="Phage_DNA_bind"/>
    <property type="match status" value="1"/>
</dbReference>
<keyword evidence="1" id="KW-0235">DNA replication</keyword>
<dbReference type="GO" id="GO:0006260">
    <property type="term" value="P:DNA replication"/>
    <property type="evidence" value="ECO:0007669"/>
    <property type="project" value="UniProtKB-KW"/>
</dbReference>
<evidence type="ECO:0000256" key="3">
    <source>
        <dbReference type="ARBA" id="ARBA00030596"/>
    </source>
</evidence>
<dbReference type="SUPFAM" id="SSF50249">
    <property type="entry name" value="Nucleic acid-binding proteins"/>
    <property type="match status" value="1"/>
</dbReference>
<accession>A0AAI9FZ84</accession>
<dbReference type="Proteomes" id="UP001225498">
    <property type="component" value="Unassembled WGS sequence"/>
</dbReference>
<evidence type="ECO:0000256" key="1">
    <source>
        <dbReference type="ARBA" id="ARBA00022705"/>
    </source>
</evidence>
<dbReference type="Gene3D" id="2.40.50.140">
    <property type="entry name" value="Nucleic acid-binding proteins"/>
    <property type="match status" value="1"/>
</dbReference>
<evidence type="ECO:0000313" key="4">
    <source>
        <dbReference type="EMBL" id="EKZ1925135.1"/>
    </source>
</evidence>
<comment type="caution">
    <text evidence="4">The sequence shown here is derived from an EMBL/GenBank/DDBJ whole genome shotgun (WGS) entry which is preliminary data.</text>
</comment>
<dbReference type="GO" id="GO:0003697">
    <property type="term" value="F:single-stranded DNA binding"/>
    <property type="evidence" value="ECO:0007669"/>
    <property type="project" value="InterPro"/>
</dbReference>
<organism evidence="4 5">
    <name type="scientific">Stenotrophomonas maltophilia</name>
    <name type="common">Pseudomonas maltophilia</name>
    <name type="synonym">Xanthomonas maltophilia</name>
    <dbReference type="NCBI Taxonomy" id="40324"/>
    <lineage>
        <taxon>Bacteria</taxon>
        <taxon>Pseudomonadati</taxon>
        <taxon>Pseudomonadota</taxon>
        <taxon>Gammaproteobacteria</taxon>
        <taxon>Lysobacterales</taxon>
        <taxon>Lysobacteraceae</taxon>
        <taxon>Stenotrophomonas</taxon>
        <taxon>Stenotrophomonas maltophilia group</taxon>
    </lineage>
</organism>
<dbReference type="InterPro" id="IPR003512">
    <property type="entry name" value="Phage_M13_G5P_DNA-bd"/>
</dbReference>
<dbReference type="AlphaFoldDB" id="A0AAI9FZ84"/>